<dbReference type="AlphaFoldDB" id="A0A921F8F2"/>
<organism evidence="1 2">
    <name type="scientific">Ligilactobacillus acidipiscis</name>
    <dbReference type="NCBI Taxonomy" id="89059"/>
    <lineage>
        <taxon>Bacteria</taxon>
        <taxon>Bacillati</taxon>
        <taxon>Bacillota</taxon>
        <taxon>Bacilli</taxon>
        <taxon>Lactobacillales</taxon>
        <taxon>Lactobacillaceae</taxon>
        <taxon>Ligilactobacillus</taxon>
    </lineage>
</organism>
<comment type="caution">
    <text evidence="1">The sequence shown here is derived from an EMBL/GenBank/DDBJ whole genome shotgun (WGS) entry which is preliminary data.</text>
</comment>
<accession>A0A921F8F2</accession>
<reference evidence="1" key="2">
    <citation type="submission" date="2021-09" db="EMBL/GenBank/DDBJ databases">
        <authorList>
            <person name="Gilroy R."/>
        </authorList>
    </citation>
    <scope>NUCLEOTIDE SEQUENCE</scope>
    <source>
        <strain evidence="1">CHK174-6876</strain>
    </source>
</reference>
<name>A0A921F8F2_9LACO</name>
<dbReference type="Proteomes" id="UP000707535">
    <property type="component" value="Unassembled WGS sequence"/>
</dbReference>
<sequence>MELTEIFSGMPQGPETIQDNFQKMLDSFSDTGWATDGISFYNGAYDWGGKNSSDGTKSCAYRVVTIDKTKIVCFRAVFGVNEAITNTSFFDAISFPQATVTGSKEDISDWIPINNNAQIHQMNAGKIQVAAQPGVSTITPNSMFSWKTTIVLTKE</sequence>
<dbReference type="EMBL" id="DYXG01000018">
    <property type="protein sequence ID" value="HJE96313.1"/>
    <property type="molecule type" value="Genomic_DNA"/>
</dbReference>
<evidence type="ECO:0000313" key="2">
    <source>
        <dbReference type="Proteomes" id="UP000707535"/>
    </source>
</evidence>
<proteinExistence type="predicted"/>
<evidence type="ECO:0000313" key="1">
    <source>
        <dbReference type="EMBL" id="HJE96313.1"/>
    </source>
</evidence>
<gene>
    <name evidence="1" type="ORF">K8V00_01715</name>
</gene>
<protein>
    <submittedName>
        <fullName evidence="1">Uncharacterized protein</fullName>
    </submittedName>
</protein>
<reference evidence="1" key="1">
    <citation type="journal article" date="2021" name="PeerJ">
        <title>Extensive microbial diversity within the chicken gut microbiome revealed by metagenomics and culture.</title>
        <authorList>
            <person name="Gilroy R."/>
            <person name="Ravi A."/>
            <person name="Getino M."/>
            <person name="Pursley I."/>
            <person name="Horton D.L."/>
            <person name="Alikhan N.F."/>
            <person name="Baker D."/>
            <person name="Gharbi K."/>
            <person name="Hall N."/>
            <person name="Watson M."/>
            <person name="Adriaenssens E.M."/>
            <person name="Foster-Nyarko E."/>
            <person name="Jarju S."/>
            <person name="Secka A."/>
            <person name="Antonio M."/>
            <person name="Oren A."/>
            <person name="Chaudhuri R.R."/>
            <person name="La Ragione R."/>
            <person name="Hildebrand F."/>
            <person name="Pallen M.J."/>
        </authorList>
    </citation>
    <scope>NUCLEOTIDE SEQUENCE</scope>
    <source>
        <strain evidence="1">CHK174-6876</strain>
    </source>
</reference>